<dbReference type="InterPro" id="IPR000683">
    <property type="entry name" value="Gfo/Idh/MocA-like_OxRdtase_N"/>
</dbReference>
<reference evidence="5 6" key="1">
    <citation type="submission" date="2020-04" db="EMBL/GenBank/DDBJ databases">
        <title>Novosphingobium sp. TW-4 isolated from soil.</title>
        <authorList>
            <person name="Dahal R.H."/>
            <person name="Chaudhary D.K."/>
        </authorList>
    </citation>
    <scope>NUCLEOTIDE SEQUENCE [LARGE SCALE GENOMIC DNA]</scope>
    <source>
        <strain evidence="5 6">TW-4</strain>
    </source>
</reference>
<proteinExistence type="inferred from homology"/>
<name>A0A7Y0G9B5_9SPHN</name>
<feature type="domain" description="GFO/IDH/MocA-like oxidoreductase" evidence="4">
    <location>
        <begin position="134"/>
        <end position="267"/>
    </location>
</feature>
<dbReference type="InterPro" id="IPR051317">
    <property type="entry name" value="Gfo/Idh/MocA_oxidoreduct"/>
</dbReference>
<dbReference type="PANTHER" id="PTHR43708:SF5">
    <property type="entry name" value="CONSERVED EXPRESSED OXIDOREDUCTASE (EUROFUNG)-RELATED"/>
    <property type="match status" value="1"/>
</dbReference>
<dbReference type="AlphaFoldDB" id="A0A7Y0G9B5"/>
<dbReference type="Pfam" id="PF01408">
    <property type="entry name" value="GFO_IDH_MocA"/>
    <property type="match status" value="1"/>
</dbReference>
<evidence type="ECO:0000259" key="3">
    <source>
        <dbReference type="Pfam" id="PF01408"/>
    </source>
</evidence>
<dbReference type="InterPro" id="IPR036291">
    <property type="entry name" value="NAD(P)-bd_dom_sf"/>
</dbReference>
<feature type="domain" description="Gfo/Idh/MocA-like oxidoreductase N-terminal" evidence="3">
    <location>
        <begin position="10"/>
        <end position="123"/>
    </location>
</feature>
<comment type="similarity">
    <text evidence="1">Belongs to the Gfo/Idh/MocA family.</text>
</comment>
<keyword evidence="6" id="KW-1185">Reference proteome</keyword>
<sequence>MGGMAMEAVRTAVIGLGDISGVYLHAISRSPAVDLCRVASRSSARAQHVGAQFDAEPSDVASVLADPSIEMVVNLTPAIAHDDLNEAIISAGKHLYSEKPFALSKAVASGLAASAARKGVLVGSAPDTLYGSVHQAARRAVDQGAIGREVFGMSFIGLPGLEMFHPNPSAFYRPGGEPPFDVGPYYIAMWINLLGPVRRVHATSASGQDMREVRRGPLAGTRFAVQVDTTFNAILEFETASVSLVLSLDVVTPTLRPGELFGSVGSLALADPMFFSGSASLTIAGSAPQPLDTTGLPFAEPNRRNHLGVPVADYRGVGLIDLALAIRTGRANRKTADFIVHSVEVMEAIAIAARTRHAVDLTTTCARPEPLDPVDDAALIALTASPFDFDPADAGH</sequence>
<dbReference type="Pfam" id="PF22725">
    <property type="entry name" value="GFO_IDH_MocA_C3"/>
    <property type="match status" value="1"/>
</dbReference>
<evidence type="ECO:0000256" key="2">
    <source>
        <dbReference type="ARBA" id="ARBA00023002"/>
    </source>
</evidence>
<dbReference type="EMBL" id="JABBGM010000002">
    <property type="protein sequence ID" value="NML92858.1"/>
    <property type="molecule type" value="Genomic_DNA"/>
</dbReference>
<dbReference type="SUPFAM" id="SSF51735">
    <property type="entry name" value="NAD(P)-binding Rossmann-fold domains"/>
    <property type="match status" value="1"/>
</dbReference>
<dbReference type="RefSeq" id="WP_169492142.1">
    <property type="nucleotide sequence ID" value="NZ_JABBGM010000002.1"/>
</dbReference>
<dbReference type="GO" id="GO:0016491">
    <property type="term" value="F:oxidoreductase activity"/>
    <property type="evidence" value="ECO:0007669"/>
    <property type="project" value="UniProtKB-KW"/>
</dbReference>
<keyword evidence="2" id="KW-0560">Oxidoreductase</keyword>
<evidence type="ECO:0000313" key="5">
    <source>
        <dbReference type="EMBL" id="NML92858.1"/>
    </source>
</evidence>
<dbReference type="GO" id="GO:0000166">
    <property type="term" value="F:nucleotide binding"/>
    <property type="evidence" value="ECO:0007669"/>
    <property type="project" value="InterPro"/>
</dbReference>
<evidence type="ECO:0000259" key="4">
    <source>
        <dbReference type="Pfam" id="PF22725"/>
    </source>
</evidence>
<dbReference type="Gene3D" id="3.30.360.10">
    <property type="entry name" value="Dihydrodipicolinate Reductase, domain 2"/>
    <property type="match status" value="1"/>
</dbReference>
<dbReference type="Gene3D" id="3.40.50.720">
    <property type="entry name" value="NAD(P)-binding Rossmann-like Domain"/>
    <property type="match status" value="1"/>
</dbReference>
<evidence type="ECO:0000313" key="6">
    <source>
        <dbReference type="Proteomes" id="UP000583556"/>
    </source>
</evidence>
<dbReference type="PANTHER" id="PTHR43708">
    <property type="entry name" value="CONSERVED EXPRESSED OXIDOREDUCTASE (EUROFUNG)"/>
    <property type="match status" value="1"/>
</dbReference>
<protein>
    <submittedName>
        <fullName evidence="5">Gfo/Idh/MocA family oxidoreductase</fullName>
    </submittedName>
</protein>
<comment type="caution">
    <text evidence="5">The sequence shown here is derived from an EMBL/GenBank/DDBJ whole genome shotgun (WGS) entry which is preliminary data.</text>
</comment>
<organism evidence="5 6">
    <name type="scientific">Novosphingobium olei</name>
    <dbReference type="NCBI Taxonomy" id="2728851"/>
    <lineage>
        <taxon>Bacteria</taxon>
        <taxon>Pseudomonadati</taxon>
        <taxon>Pseudomonadota</taxon>
        <taxon>Alphaproteobacteria</taxon>
        <taxon>Sphingomonadales</taxon>
        <taxon>Sphingomonadaceae</taxon>
        <taxon>Novosphingobium</taxon>
    </lineage>
</organism>
<dbReference type="InterPro" id="IPR055170">
    <property type="entry name" value="GFO_IDH_MocA-like_dom"/>
</dbReference>
<evidence type="ECO:0000256" key="1">
    <source>
        <dbReference type="ARBA" id="ARBA00010928"/>
    </source>
</evidence>
<gene>
    <name evidence="5" type="ORF">HHL27_04135</name>
</gene>
<dbReference type="SUPFAM" id="SSF55347">
    <property type="entry name" value="Glyceraldehyde-3-phosphate dehydrogenase-like, C-terminal domain"/>
    <property type="match status" value="1"/>
</dbReference>
<dbReference type="Proteomes" id="UP000583556">
    <property type="component" value="Unassembled WGS sequence"/>
</dbReference>
<accession>A0A7Y0G9B5</accession>